<sequence length="200" mass="22208">MQLGVSSVPSRDADRRRNERYRTILRIAVLEVHGRSQLCIVRNLSTTGLQVNTSNALLPGHCVRLRFRDDDWHEGSVIWRDASLTGLAFAVPLRREELQAALGPTDGSRPRVPRVPLHVSAHLRIGGRNYRAKLIDISPRGAGIRLDAEPESRDLCLSVPGLPPISGQLRWSSEGNLGMSFNEMLPVQALAKWLDGLEAR</sequence>
<organism evidence="2">
    <name type="scientific">uncultured Chloroflexia bacterium</name>
    <dbReference type="NCBI Taxonomy" id="1672391"/>
    <lineage>
        <taxon>Bacteria</taxon>
        <taxon>Bacillati</taxon>
        <taxon>Chloroflexota</taxon>
        <taxon>Chloroflexia</taxon>
        <taxon>environmental samples</taxon>
    </lineage>
</organism>
<protein>
    <recommendedName>
        <fullName evidence="1">PilZ domain-containing protein</fullName>
    </recommendedName>
</protein>
<reference evidence="2" key="1">
    <citation type="submission" date="2020-02" db="EMBL/GenBank/DDBJ databases">
        <authorList>
            <person name="Meier V. D."/>
        </authorList>
    </citation>
    <scope>NUCLEOTIDE SEQUENCE</scope>
    <source>
        <strain evidence="2">AVDCRST_MAG93</strain>
    </source>
</reference>
<dbReference type="InterPro" id="IPR009875">
    <property type="entry name" value="PilZ_domain"/>
</dbReference>
<gene>
    <name evidence="2" type="ORF">AVDCRST_MAG93-1966</name>
</gene>
<dbReference type="Gene3D" id="2.40.10.220">
    <property type="entry name" value="predicted glycosyltransferase like domains"/>
    <property type="match status" value="1"/>
</dbReference>
<evidence type="ECO:0000313" key="2">
    <source>
        <dbReference type="EMBL" id="CAA9255877.1"/>
    </source>
</evidence>
<dbReference type="EMBL" id="CADCTR010000669">
    <property type="protein sequence ID" value="CAA9255877.1"/>
    <property type="molecule type" value="Genomic_DNA"/>
</dbReference>
<feature type="domain" description="PilZ" evidence="1">
    <location>
        <begin position="14"/>
        <end position="98"/>
    </location>
</feature>
<dbReference type="AlphaFoldDB" id="A0A6J4INT4"/>
<name>A0A6J4INT4_9CHLR</name>
<evidence type="ECO:0000259" key="1">
    <source>
        <dbReference type="Pfam" id="PF07238"/>
    </source>
</evidence>
<dbReference type="SUPFAM" id="SSF141371">
    <property type="entry name" value="PilZ domain-like"/>
    <property type="match status" value="2"/>
</dbReference>
<dbReference type="GO" id="GO:0035438">
    <property type="term" value="F:cyclic-di-GMP binding"/>
    <property type="evidence" value="ECO:0007669"/>
    <property type="project" value="InterPro"/>
</dbReference>
<dbReference type="Pfam" id="PF07238">
    <property type="entry name" value="PilZ"/>
    <property type="match status" value="2"/>
</dbReference>
<accession>A0A6J4INT4</accession>
<proteinExistence type="predicted"/>
<feature type="domain" description="PilZ" evidence="1">
    <location>
        <begin position="112"/>
        <end position="187"/>
    </location>
</feature>